<reference evidence="2 3" key="1">
    <citation type="submission" date="2020-02" db="EMBL/GenBank/DDBJ databases">
        <authorList>
            <person name="Zheng R.K."/>
            <person name="Sun C.M."/>
        </authorList>
    </citation>
    <scope>NUCLEOTIDE SEQUENCE [LARGE SCALE GENOMIC DNA]</scope>
    <source>
        <strain evidence="3">rifampicinis</strain>
    </source>
</reference>
<dbReference type="EMBL" id="CP062983">
    <property type="protein sequence ID" value="QPC84583.1"/>
    <property type="molecule type" value="Genomic_DNA"/>
</dbReference>
<evidence type="ECO:0000313" key="3">
    <source>
        <dbReference type="Proteomes" id="UP000594468"/>
    </source>
</evidence>
<keyword evidence="1" id="KW-0732">Signal</keyword>
<accession>A0A7S8IGX5</accession>
<dbReference type="KEGG" id="pmet:G4Y79_09460"/>
<protein>
    <recommendedName>
        <fullName evidence="4">SH3 domain-containing protein</fullName>
    </recommendedName>
</protein>
<proteinExistence type="predicted"/>
<evidence type="ECO:0000313" key="2">
    <source>
        <dbReference type="EMBL" id="QPC84583.1"/>
    </source>
</evidence>
<organism evidence="2 3">
    <name type="scientific">Phototrophicus methaneseepsis</name>
    <dbReference type="NCBI Taxonomy" id="2710758"/>
    <lineage>
        <taxon>Bacteria</taxon>
        <taxon>Bacillati</taxon>
        <taxon>Chloroflexota</taxon>
        <taxon>Candidatus Thermofontia</taxon>
        <taxon>Phototrophicales</taxon>
        <taxon>Phototrophicaceae</taxon>
        <taxon>Phototrophicus</taxon>
    </lineage>
</organism>
<sequence>MNAILKNSILLLCLLVVQWPLTAQEATPTMQATPTPISQTTASTAFTAIVDVESAFVRVLPSEEAEAVASVFADERLEIVSRNLDGTWFEVRRPGRMTNLGWMFNEMLLWDFAAEYLSFNETANATIAGDGIPVTTDYAVFIIEGVALRTWPSLQNSQRILNIPPSVIVPAIKRNQDASWLYVNYLGTEGWISGFTTRQRADVMQLPQAPNLPPLETIPVIVIPPELQLEQVTRFRTWTEDKLLLAQNLENFWWSVFRGEIMPCNPPAEVANYLYGDGDVQQLPELDRYAPRSVTAVRYLRDSIGAMRQCGVVQPDDVYTARNDAINAKIIFQATLEQLDNLEAQIR</sequence>
<evidence type="ECO:0008006" key="4">
    <source>
        <dbReference type="Google" id="ProtNLM"/>
    </source>
</evidence>
<feature type="chain" id="PRO_5032692895" description="SH3 domain-containing protein" evidence="1">
    <location>
        <begin position="26"/>
        <end position="347"/>
    </location>
</feature>
<name>A0A7S8IGX5_9CHLR</name>
<keyword evidence="3" id="KW-1185">Reference proteome</keyword>
<evidence type="ECO:0000256" key="1">
    <source>
        <dbReference type="SAM" id="SignalP"/>
    </source>
</evidence>
<dbReference type="AlphaFoldDB" id="A0A7S8IGX5"/>
<feature type="signal peptide" evidence="1">
    <location>
        <begin position="1"/>
        <end position="25"/>
    </location>
</feature>
<gene>
    <name evidence="2" type="ORF">G4Y79_09460</name>
</gene>
<dbReference type="Proteomes" id="UP000594468">
    <property type="component" value="Chromosome"/>
</dbReference>
<dbReference type="RefSeq" id="WP_195172646.1">
    <property type="nucleotide sequence ID" value="NZ_CP062983.1"/>
</dbReference>